<name>A0A5C1NJH6_9GAMM</name>
<dbReference type="EMBL" id="CP038437">
    <property type="protein sequence ID" value="QEM82265.1"/>
    <property type="molecule type" value="Genomic_DNA"/>
</dbReference>
<dbReference type="Gene3D" id="2.60.200.20">
    <property type="match status" value="1"/>
</dbReference>
<dbReference type="AlphaFoldDB" id="A0A5C1NJH6"/>
<sequence>MPSPFTTSLRSLFAPVTNVYSTLEVTDGFHRGVTIPIEQPVCRIGSSSQADVMLSDTDIGAEHVTLRFHARMVAIEATGGNVSIGGKVLAQGTGWRTSLPVTFEMGDAKLQLSPSELSLPPFMRLAWNTIEFASRTTRAPILALLSRCRETGGCDTQE</sequence>
<evidence type="ECO:0000313" key="2">
    <source>
        <dbReference type="EMBL" id="QEM82265.1"/>
    </source>
</evidence>
<feature type="domain" description="YscD cytoplasmic" evidence="1">
    <location>
        <begin position="24"/>
        <end position="81"/>
    </location>
</feature>
<protein>
    <recommendedName>
        <fullName evidence="1">YscD cytoplasmic domain-containing protein</fullName>
    </recommendedName>
</protein>
<dbReference type="InterPro" id="IPR032030">
    <property type="entry name" value="YscD_cytoplasmic_dom"/>
</dbReference>
<reference evidence="2" key="1">
    <citation type="submission" date="2021-02" db="EMBL/GenBank/DDBJ databases">
        <title>Strain Y2R2, a novel species of the genus Halomonas.</title>
        <authorList>
            <person name="Huang H."/>
        </authorList>
    </citation>
    <scope>NUCLEOTIDE SEQUENCE</scope>
    <source>
        <strain evidence="2">Y2R2</strain>
    </source>
</reference>
<dbReference type="Proteomes" id="UP000324285">
    <property type="component" value="Chromosome"/>
</dbReference>
<accession>A0A5C1NJH6</accession>
<dbReference type="RefSeq" id="WP_149285332.1">
    <property type="nucleotide sequence ID" value="NZ_CP038437.2"/>
</dbReference>
<dbReference type="KEGG" id="hbh:E4T21_12450"/>
<gene>
    <name evidence="2" type="ORF">E4T21_12450</name>
</gene>
<proteinExistence type="predicted"/>
<dbReference type="Pfam" id="PF16697">
    <property type="entry name" value="Yop-YscD_cpl"/>
    <property type="match status" value="1"/>
</dbReference>
<dbReference type="OrthoDB" id="9806163at2"/>
<dbReference type="SUPFAM" id="SSF49879">
    <property type="entry name" value="SMAD/FHA domain"/>
    <property type="match status" value="1"/>
</dbReference>
<dbReference type="InterPro" id="IPR008984">
    <property type="entry name" value="SMAD_FHA_dom_sf"/>
</dbReference>
<organism evidence="2 3">
    <name type="scientific">Halomonas binhaiensis</name>
    <dbReference type="NCBI Taxonomy" id="2562282"/>
    <lineage>
        <taxon>Bacteria</taxon>
        <taxon>Pseudomonadati</taxon>
        <taxon>Pseudomonadota</taxon>
        <taxon>Gammaproteobacteria</taxon>
        <taxon>Oceanospirillales</taxon>
        <taxon>Halomonadaceae</taxon>
        <taxon>Halomonas</taxon>
    </lineage>
</organism>
<evidence type="ECO:0000313" key="3">
    <source>
        <dbReference type="Proteomes" id="UP000324285"/>
    </source>
</evidence>
<dbReference type="CDD" id="cd00060">
    <property type="entry name" value="FHA"/>
    <property type="match status" value="1"/>
</dbReference>
<keyword evidence="3" id="KW-1185">Reference proteome</keyword>
<evidence type="ECO:0000259" key="1">
    <source>
        <dbReference type="Pfam" id="PF16697"/>
    </source>
</evidence>